<dbReference type="GO" id="GO:0004252">
    <property type="term" value="F:serine-type endopeptidase activity"/>
    <property type="evidence" value="ECO:0007669"/>
    <property type="project" value="InterPro"/>
</dbReference>
<keyword evidence="8" id="KW-1133">Transmembrane helix</keyword>
<organism evidence="12 13">
    <name type="scientific">Enterococcus rivorum</name>
    <dbReference type="NCBI Taxonomy" id="762845"/>
    <lineage>
        <taxon>Bacteria</taxon>
        <taxon>Bacillati</taxon>
        <taxon>Bacillota</taxon>
        <taxon>Bacilli</taxon>
        <taxon>Lactobacillales</taxon>
        <taxon>Enterococcaceae</taxon>
        <taxon>Enterococcus</taxon>
    </lineage>
</organism>
<feature type="transmembrane region" description="Helical" evidence="8">
    <location>
        <begin position="45"/>
        <end position="66"/>
    </location>
</feature>
<evidence type="ECO:0000256" key="6">
    <source>
        <dbReference type="ARBA" id="ARBA00022801"/>
    </source>
</evidence>
<comment type="caution">
    <text evidence="12">The sequence shown here is derived from an EMBL/GenBank/DDBJ whole genome shotgun (WGS) entry which is preliminary data.</text>
</comment>
<evidence type="ECO:0000256" key="1">
    <source>
        <dbReference type="ARBA" id="ARBA00000677"/>
    </source>
</evidence>
<feature type="compositionally biased region" description="Polar residues" evidence="10">
    <location>
        <begin position="1"/>
        <end position="11"/>
    </location>
</feature>
<dbReference type="STRING" id="762845.BCR26_06740"/>
<sequence length="227" mass="26362">MEARKASQSKTLKIVKKKPRSTVAKKRQREKYKLKRQRQQKELKLYQRGLTVIFLILIGCSLWFLITMKAHRVVGHSMEPALSNQDYLFVRKGAVPKRYSLITFEPKGKTNDSYIKRVIGVPGDTIWLDNNTLYLNHQMKAKQIRPQVNSHLAGEELPDGTLKIWVTEEVAKALYRVKKIPEETYFVLGDNRNHSTDSRQLGLISKKDIEGVVKFRYYPFSKLGKID</sequence>
<dbReference type="GO" id="GO:0005886">
    <property type="term" value="C:plasma membrane"/>
    <property type="evidence" value="ECO:0007669"/>
    <property type="project" value="UniProtKB-SubCell"/>
</dbReference>
<dbReference type="Pfam" id="PF10502">
    <property type="entry name" value="Peptidase_S26"/>
    <property type="match status" value="1"/>
</dbReference>
<keyword evidence="13" id="KW-1185">Reference proteome</keyword>
<evidence type="ECO:0000256" key="3">
    <source>
        <dbReference type="ARBA" id="ARBA00009370"/>
    </source>
</evidence>
<dbReference type="PANTHER" id="PTHR43390:SF1">
    <property type="entry name" value="CHLOROPLAST PROCESSING PEPTIDASE"/>
    <property type="match status" value="1"/>
</dbReference>
<evidence type="ECO:0000256" key="10">
    <source>
        <dbReference type="SAM" id="MobiDB-lite"/>
    </source>
</evidence>
<dbReference type="OrthoDB" id="9802919at2"/>
<feature type="active site" evidence="7">
    <location>
        <position position="116"/>
    </location>
</feature>
<feature type="domain" description="Peptidase S26" evidence="11">
    <location>
        <begin position="52"/>
        <end position="218"/>
    </location>
</feature>
<dbReference type="PROSITE" id="PS00761">
    <property type="entry name" value="SPASE_I_3"/>
    <property type="match status" value="1"/>
</dbReference>
<keyword evidence="6 8" id="KW-0378">Hydrolase</keyword>
<evidence type="ECO:0000256" key="4">
    <source>
        <dbReference type="ARBA" id="ARBA00013208"/>
    </source>
</evidence>
<dbReference type="GO" id="GO:0006465">
    <property type="term" value="P:signal peptide processing"/>
    <property type="evidence" value="ECO:0007669"/>
    <property type="project" value="InterPro"/>
</dbReference>
<accession>A0A1E5KST4</accession>
<dbReference type="GO" id="GO:0009003">
    <property type="term" value="F:signal peptidase activity"/>
    <property type="evidence" value="ECO:0007669"/>
    <property type="project" value="UniProtKB-EC"/>
</dbReference>
<dbReference type="AlphaFoldDB" id="A0A1E5KST4"/>
<dbReference type="CDD" id="cd06530">
    <property type="entry name" value="S26_SPase_I"/>
    <property type="match status" value="1"/>
</dbReference>
<name>A0A1E5KST4_9ENTE</name>
<protein>
    <recommendedName>
        <fullName evidence="4 8">Signal peptidase I</fullName>
        <ecNumber evidence="4 8">3.4.21.89</ecNumber>
    </recommendedName>
</protein>
<gene>
    <name evidence="12" type="ORF">BCR26_06740</name>
</gene>
<keyword evidence="8" id="KW-0472">Membrane</keyword>
<evidence type="ECO:0000256" key="5">
    <source>
        <dbReference type="ARBA" id="ARBA00022670"/>
    </source>
</evidence>
<feature type="region of interest" description="Disordered" evidence="10">
    <location>
        <begin position="1"/>
        <end position="34"/>
    </location>
</feature>
<dbReference type="EMBL" id="MIEK01000078">
    <property type="protein sequence ID" value="OEH80921.1"/>
    <property type="molecule type" value="Genomic_DNA"/>
</dbReference>
<feature type="active site" evidence="7">
    <location>
        <position position="77"/>
    </location>
</feature>
<dbReference type="NCBIfam" id="TIGR02227">
    <property type="entry name" value="sigpep_I_bact"/>
    <property type="match status" value="1"/>
</dbReference>
<dbReference type="SUPFAM" id="SSF51306">
    <property type="entry name" value="LexA/Signal peptidase"/>
    <property type="match status" value="1"/>
</dbReference>
<dbReference type="PANTHER" id="PTHR43390">
    <property type="entry name" value="SIGNAL PEPTIDASE I"/>
    <property type="match status" value="1"/>
</dbReference>
<dbReference type="InterPro" id="IPR036286">
    <property type="entry name" value="LexA/Signal_pep-like_sf"/>
</dbReference>
<keyword evidence="5 8" id="KW-0645">Protease</keyword>
<dbReference type="PRINTS" id="PR00727">
    <property type="entry name" value="LEADERPTASE"/>
</dbReference>
<dbReference type="InterPro" id="IPR019756">
    <property type="entry name" value="Pept_S26A_signal_pept_1_Ser-AS"/>
</dbReference>
<dbReference type="InterPro" id="IPR019757">
    <property type="entry name" value="Pept_S26A_signal_pept_1_Lys-AS"/>
</dbReference>
<evidence type="ECO:0000256" key="2">
    <source>
        <dbReference type="ARBA" id="ARBA00004401"/>
    </source>
</evidence>
<comment type="similarity">
    <text evidence="3 9">Belongs to the peptidase S26 family.</text>
</comment>
<comment type="catalytic activity">
    <reaction evidence="1 8">
        <text>Cleavage of hydrophobic, N-terminal signal or leader sequences from secreted and periplasmic proteins.</text>
        <dbReference type="EC" id="3.4.21.89"/>
    </reaction>
</comment>
<dbReference type="EC" id="3.4.21.89" evidence="4 8"/>
<dbReference type="RefSeq" id="WP_069700208.1">
    <property type="nucleotide sequence ID" value="NZ_JAGGMA010000006.1"/>
</dbReference>
<dbReference type="InterPro" id="IPR019758">
    <property type="entry name" value="Pept_S26A_signal_pept_1_CS"/>
</dbReference>
<dbReference type="PROSITE" id="PS00760">
    <property type="entry name" value="SPASE_I_2"/>
    <property type="match status" value="1"/>
</dbReference>
<dbReference type="Gene3D" id="2.10.109.10">
    <property type="entry name" value="Umud Fragment, subunit A"/>
    <property type="match status" value="1"/>
</dbReference>
<dbReference type="PROSITE" id="PS00501">
    <property type="entry name" value="SPASE_I_1"/>
    <property type="match status" value="1"/>
</dbReference>
<evidence type="ECO:0000256" key="7">
    <source>
        <dbReference type="PIRSR" id="PIRSR600223-1"/>
    </source>
</evidence>
<comment type="subcellular location">
    <subcellularLocation>
        <location evidence="2">Cell membrane</location>
        <topology evidence="2">Single-pass type II membrane protein</topology>
    </subcellularLocation>
    <subcellularLocation>
        <location evidence="9">Membrane</location>
        <topology evidence="9">Single-pass type II membrane protein</topology>
    </subcellularLocation>
</comment>
<evidence type="ECO:0000256" key="8">
    <source>
        <dbReference type="RuleBase" id="RU003993"/>
    </source>
</evidence>
<dbReference type="InterPro" id="IPR000223">
    <property type="entry name" value="Pept_S26A_signal_pept_1"/>
</dbReference>
<proteinExistence type="inferred from homology"/>
<evidence type="ECO:0000256" key="9">
    <source>
        <dbReference type="RuleBase" id="RU362042"/>
    </source>
</evidence>
<evidence type="ECO:0000259" key="11">
    <source>
        <dbReference type="Pfam" id="PF10502"/>
    </source>
</evidence>
<keyword evidence="8" id="KW-0812">Transmembrane</keyword>
<feature type="compositionally biased region" description="Basic residues" evidence="10">
    <location>
        <begin position="13"/>
        <end position="34"/>
    </location>
</feature>
<evidence type="ECO:0000313" key="12">
    <source>
        <dbReference type="EMBL" id="OEH80921.1"/>
    </source>
</evidence>
<dbReference type="InterPro" id="IPR019533">
    <property type="entry name" value="Peptidase_S26"/>
</dbReference>
<dbReference type="Proteomes" id="UP000095256">
    <property type="component" value="Unassembled WGS sequence"/>
</dbReference>
<evidence type="ECO:0000313" key="13">
    <source>
        <dbReference type="Proteomes" id="UP000095256"/>
    </source>
</evidence>
<reference evidence="12 13" key="1">
    <citation type="submission" date="2016-09" db="EMBL/GenBank/DDBJ databases">
        <authorList>
            <person name="Capua I."/>
            <person name="De Benedictis P."/>
            <person name="Joannis T."/>
            <person name="Lombin L.H."/>
            <person name="Cattoli G."/>
        </authorList>
    </citation>
    <scope>NUCLEOTIDE SEQUENCE [LARGE SCALE GENOMIC DNA]</scope>
    <source>
        <strain evidence="12 13">LMG 25899</strain>
    </source>
</reference>